<accession>A0ABP1FMF3</accession>
<keyword evidence="1" id="KW-1133">Transmembrane helix</keyword>
<comment type="caution">
    <text evidence="2">The sequence shown here is derived from an EMBL/GenBank/DDBJ whole genome shotgun (WGS) entry which is preliminary data.</text>
</comment>
<gene>
    <name evidence="2" type="primary">g2593</name>
    <name evidence="2" type="ORF">VP750_LOCUS2215</name>
</gene>
<proteinExistence type="predicted"/>
<keyword evidence="1" id="KW-0472">Membrane</keyword>
<keyword evidence="1" id="KW-0812">Transmembrane</keyword>
<evidence type="ECO:0000313" key="3">
    <source>
        <dbReference type="Proteomes" id="UP001497392"/>
    </source>
</evidence>
<sequence>MAQLKKLIPAGSPTWLEVLGVFGFVGTASVTIIRVNIGVLRGELNNMKEQLQSGTKALRDDVARFQKTLEEQRVRRRWL</sequence>
<dbReference type="EMBL" id="CAXHTA020000004">
    <property type="protein sequence ID" value="CAL5220556.1"/>
    <property type="molecule type" value="Genomic_DNA"/>
</dbReference>
<organism evidence="2 3">
    <name type="scientific">Coccomyxa viridis</name>
    <dbReference type="NCBI Taxonomy" id="1274662"/>
    <lineage>
        <taxon>Eukaryota</taxon>
        <taxon>Viridiplantae</taxon>
        <taxon>Chlorophyta</taxon>
        <taxon>core chlorophytes</taxon>
        <taxon>Trebouxiophyceae</taxon>
        <taxon>Trebouxiophyceae incertae sedis</taxon>
        <taxon>Coccomyxaceae</taxon>
        <taxon>Coccomyxa</taxon>
    </lineage>
</organism>
<feature type="transmembrane region" description="Helical" evidence="1">
    <location>
        <begin position="20"/>
        <end position="40"/>
    </location>
</feature>
<name>A0ABP1FMF3_9CHLO</name>
<keyword evidence="3" id="KW-1185">Reference proteome</keyword>
<evidence type="ECO:0000256" key="1">
    <source>
        <dbReference type="SAM" id="Phobius"/>
    </source>
</evidence>
<evidence type="ECO:0000313" key="2">
    <source>
        <dbReference type="EMBL" id="CAL5220556.1"/>
    </source>
</evidence>
<reference evidence="2 3" key="1">
    <citation type="submission" date="2024-06" db="EMBL/GenBank/DDBJ databases">
        <authorList>
            <person name="Kraege A."/>
            <person name="Thomma B."/>
        </authorList>
    </citation>
    <scope>NUCLEOTIDE SEQUENCE [LARGE SCALE GENOMIC DNA]</scope>
</reference>
<dbReference type="Proteomes" id="UP001497392">
    <property type="component" value="Unassembled WGS sequence"/>
</dbReference>
<protein>
    <submittedName>
        <fullName evidence="2">G2593 protein</fullName>
    </submittedName>
</protein>